<evidence type="ECO:0000256" key="3">
    <source>
        <dbReference type="ARBA" id="ARBA00023163"/>
    </source>
</evidence>
<dbReference type="PANTHER" id="PTHR46621:SF1">
    <property type="entry name" value="SNRNA-ACTIVATING PROTEIN COMPLEX SUBUNIT 4"/>
    <property type="match status" value="1"/>
</dbReference>
<dbReference type="InterPro" id="IPR009057">
    <property type="entry name" value="Homeodomain-like_sf"/>
</dbReference>
<dbReference type="PROSITE" id="PS51294">
    <property type="entry name" value="HTH_MYB"/>
    <property type="match status" value="2"/>
</dbReference>
<feature type="region of interest" description="Disordered" evidence="5">
    <location>
        <begin position="911"/>
        <end position="967"/>
    </location>
</feature>
<evidence type="ECO:0000313" key="9">
    <source>
        <dbReference type="Proteomes" id="UP001346869"/>
    </source>
</evidence>
<sequence length="967" mass="105711">MEGRDPTQLNYRWNQVLDPSLKKGFWTKEEDKLLLDAVSRHGEKDWWKIRLEVPGRTDSSCRDRYHDCLKAEVKKGVFDQKEKGLLLMLVHKHGVGRWARIAAEIPQRNDAQCMREWRKLSRAAPVSLPKGGSRSRRGGALTQKEKGAPTRKRRRKRWVKVKQEEELKEESSEEEAMEVPYKDSDEEEEVVKKKQQELVLRFEEEEEEFNPPPMQEWIPVDKACASSLKFFPVDPPPPGVSPCPLFRSTLLGRGCTSSWLGPRPAERRGSSLMMVSEDQLRAQLLLQAGPPALRLSAELQAAVSPWVGHLLLPQRSCTAQSLRRCRIPSSPLFLLLLQVMSVDAAGCREVIQQRSSGVVSLASRPLSVSAMLQQLRSIKEEQQELELQQKLILQGHRPPNTQTPPWVLLTMPPRAASIRPPCSLNSPLPLFSVLPLPLNATSCPASLLGQAADSPPCPAPSPPTVGSGECVKTAGGSQKTGAQQESEDGQEAAPPPSTPTNEHSSPCPLPPTPIDHAYTSFILPPCSVKPGVTPPRGKRVRNLTQRALALQEETRAKDEARRKRSASSSPHKKRSRSSKQEVVQALPVPPLPLHLHSGQTILGLTPGGPTHPAQAAQLSATLPPGLQLIQARPPGLQLIQARPPGLRLIQARPPGLQLIQARPPGLQLIQARPPGLQLIQARPPGLQLIQAPPPGLQLAVVPRAPRPPSINSPRPLPAPPTCKPLPNHFLPYKGVAPGALQFDPSLMFLESQEEVRVWLSGRGGVAVPGGGDPALPYLPPFISSLSTLSALLRARSSLTSTSLLTRGARPESSDGEPDSAPPRSAMQDAAAPSVPPDLLQEEAELVKESGAGKESELAKDAELVAMTRQLVAEHFSGNPAYQLLKARFLSCFTVPALLASLQPIRKRTTVEEEEEEEREEEEVVKKIKARGRQRRGRRSVLLCDGPGAPANHFSGIQTGPELEDPVH</sequence>
<gene>
    <name evidence="8" type="ORF">PBY51_004644</name>
</gene>
<feature type="domain" description="Myb-like" evidence="6">
    <location>
        <begin position="18"/>
        <end position="69"/>
    </location>
</feature>
<proteinExistence type="predicted"/>
<dbReference type="Gene3D" id="1.10.10.60">
    <property type="entry name" value="Homeodomain-like"/>
    <property type="match status" value="2"/>
</dbReference>
<reference evidence="8 9" key="2">
    <citation type="journal article" date="2023" name="Mol. Biol. Evol.">
        <title>Genomics of Secondarily Temperate Adaptation in the Only Non-Antarctic Icefish.</title>
        <authorList>
            <person name="Rivera-Colon A.G."/>
            <person name="Rayamajhi N."/>
            <person name="Minhas B.F."/>
            <person name="Madrigal G."/>
            <person name="Bilyk K.T."/>
            <person name="Yoon V."/>
            <person name="Hune M."/>
            <person name="Gregory S."/>
            <person name="Cheng C.H.C."/>
            <person name="Catchen J.M."/>
        </authorList>
    </citation>
    <scope>NUCLEOTIDE SEQUENCE [LARGE SCALE GENOMIC DNA]</scope>
    <source>
        <strain evidence="8">JMC-PN-2008</strain>
    </source>
</reference>
<feature type="compositionally biased region" description="Basic residues" evidence="5">
    <location>
        <begin position="562"/>
        <end position="577"/>
    </location>
</feature>
<dbReference type="GO" id="GO:0042796">
    <property type="term" value="P:snRNA transcription by RNA polymerase III"/>
    <property type="evidence" value="ECO:0007669"/>
    <property type="project" value="TreeGrafter"/>
</dbReference>
<evidence type="ECO:0000256" key="1">
    <source>
        <dbReference type="ARBA" id="ARBA00023015"/>
    </source>
</evidence>
<dbReference type="Pfam" id="PF00249">
    <property type="entry name" value="Myb_DNA-binding"/>
    <property type="match status" value="2"/>
</dbReference>
<evidence type="ECO:0000256" key="4">
    <source>
        <dbReference type="ARBA" id="ARBA00023242"/>
    </source>
</evidence>
<evidence type="ECO:0000259" key="6">
    <source>
        <dbReference type="PROSITE" id="PS50090"/>
    </source>
</evidence>
<dbReference type="SUPFAM" id="SSF46689">
    <property type="entry name" value="Homeodomain-like"/>
    <property type="match status" value="2"/>
</dbReference>
<keyword evidence="3" id="KW-0804">Transcription</keyword>
<evidence type="ECO:0000256" key="2">
    <source>
        <dbReference type="ARBA" id="ARBA00023125"/>
    </source>
</evidence>
<dbReference type="GO" id="GO:0000978">
    <property type="term" value="F:RNA polymerase II cis-regulatory region sequence-specific DNA binding"/>
    <property type="evidence" value="ECO:0007669"/>
    <property type="project" value="TreeGrafter"/>
</dbReference>
<evidence type="ECO:0008006" key="10">
    <source>
        <dbReference type="Google" id="ProtNLM"/>
    </source>
</evidence>
<feature type="region of interest" description="Disordered" evidence="5">
    <location>
        <begin position="450"/>
        <end position="513"/>
    </location>
</feature>
<feature type="compositionally biased region" description="Polar residues" evidence="5">
    <location>
        <begin position="475"/>
        <end position="484"/>
    </location>
</feature>
<feature type="compositionally biased region" description="Basic residues" evidence="5">
    <location>
        <begin position="149"/>
        <end position="160"/>
    </location>
</feature>
<evidence type="ECO:0000313" key="8">
    <source>
        <dbReference type="EMBL" id="KAK5871784.1"/>
    </source>
</evidence>
<dbReference type="SMART" id="SM00717">
    <property type="entry name" value="SANT"/>
    <property type="match status" value="2"/>
</dbReference>
<feature type="domain" description="HTH myb-type" evidence="7">
    <location>
        <begin position="18"/>
        <end position="73"/>
    </location>
</feature>
<comment type="caution">
    <text evidence="8">The sequence shown here is derived from an EMBL/GenBank/DDBJ whole genome shotgun (WGS) entry which is preliminary data.</text>
</comment>
<dbReference type="InterPro" id="IPR001005">
    <property type="entry name" value="SANT/Myb"/>
</dbReference>
<reference evidence="8 9" key="1">
    <citation type="journal article" date="2023" name="Genes (Basel)">
        <title>Chromosome-Level Genome Assembly and Circadian Gene Repertoire of the Patagonia Blennie Eleginops maclovinus-The Closest Ancestral Proxy of Antarctic Cryonotothenioids.</title>
        <authorList>
            <person name="Cheng C.C."/>
            <person name="Rivera-Colon A.G."/>
            <person name="Minhas B.F."/>
            <person name="Wilson L."/>
            <person name="Rayamajhi N."/>
            <person name="Vargas-Chacoff L."/>
            <person name="Catchen J.M."/>
        </authorList>
    </citation>
    <scope>NUCLEOTIDE SEQUENCE [LARGE SCALE GENOMIC DNA]</scope>
    <source>
        <strain evidence="8">JMC-PN-2008</strain>
    </source>
</reference>
<protein>
    <recommendedName>
        <fullName evidence="10">snRNA-activating protein complex subunit 4</fullName>
    </recommendedName>
</protein>
<dbReference type="GO" id="GO:0042795">
    <property type="term" value="P:snRNA transcription by RNA polymerase II"/>
    <property type="evidence" value="ECO:0007669"/>
    <property type="project" value="TreeGrafter"/>
</dbReference>
<evidence type="ECO:0000256" key="5">
    <source>
        <dbReference type="SAM" id="MobiDB-lite"/>
    </source>
</evidence>
<keyword evidence="9" id="KW-1185">Reference proteome</keyword>
<dbReference type="PROSITE" id="PS50090">
    <property type="entry name" value="MYB_LIKE"/>
    <property type="match status" value="2"/>
</dbReference>
<keyword evidence="2" id="KW-0238">DNA-binding</keyword>
<feature type="compositionally biased region" description="Basic residues" evidence="5">
    <location>
        <begin position="926"/>
        <end position="938"/>
    </location>
</feature>
<feature type="region of interest" description="Disordered" evidence="5">
    <location>
        <begin position="548"/>
        <end position="582"/>
    </location>
</feature>
<organism evidence="8 9">
    <name type="scientific">Eleginops maclovinus</name>
    <name type="common">Patagonian blennie</name>
    <name type="synonym">Eleginus maclovinus</name>
    <dbReference type="NCBI Taxonomy" id="56733"/>
    <lineage>
        <taxon>Eukaryota</taxon>
        <taxon>Metazoa</taxon>
        <taxon>Chordata</taxon>
        <taxon>Craniata</taxon>
        <taxon>Vertebrata</taxon>
        <taxon>Euteleostomi</taxon>
        <taxon>Actinopterygii</taxon>
        <taxon>Neopterygii</taxon>
        <taxon>Teleostei</taxon>
        <taxon>Neoteleostei</taxon>
        <taxon>Acanthomorphata</taxon>
        <taxon>Eupercaria</taxon>
        <taxon>Perciformes</taxon>
        <taxon>Notothenioidei</taxon>
        <taxon>Eleginopidae</taxon>
        <taxon>Eleginops</taxon>
    </lineage>
</organism>
<feature type="domain" description="Myb-like" evidence="6">
    <location>
        <begin position="70"/>
        <end position="121"/>
    </location>
</feature>
<dbReference type="AlphaFoldDB" id="A0AAN8AWG1"/>
<feature type="domain" description="HTH myb-type" evidence="7">
    <location>
        <begin position="74"/>
        <end position="124"/>
    </location>
</feature>
<feature type="compositionally biased region" description="Acidic residues" evidence="5">
    <location>
        <begin position="911"/>
        <end position="922"/>
    </location>
</feature>
<accession>A0AAN8AWG1</accession>
<keyword evidence="1" id="KW-0805">Transcription regulation</keyword>
<evidence type="ECO:0000259" key="7">
    <source>
        <dbReference type="PROSITE" id="PS51294"/>
    </source>
</evidence>
<dbReference type="GO" id="GO:0019185">
    <property type="term" value="C:snRNA-activating protein complex"/>
    <property type="evidence" value="ECO:0007669"/>
    <property type="project" value="TreeGrafter"/>
</dbReference>
<feature type="compositionally biased region" description="Basic and acidic residues" evidence="5">
    <location>
        <begin position="552"/>
        <end position="561"/>
    </location>
</feature>
<dbReference type="InterPro" id="IPR051575">
    <property type="entry name" value="Myb-like_DNA-bd"/>
</dbReference>
<feature type="compositionally biased region" description="Acidic residues" evidence="5">
    <location>
        <begin position="166"/>
        <end position="177"/>
    </location>
</feature>
<dbReference type="GO" id="GO:0001006">
    <property type="term" value="F:RNA polymerase III type 3 promoter sequence-specific DNA binding"/>
    <property type="evidence" value="ECO:0007669"/>
    <property type="project" value="TreeGrafter"/>
</dbReference>
<dbReference type="InterPro" id="IPR017930">
    <property type="entry name" value="Myb_dom"/>
</dbReference>
<keyword evidence="4" id="KW-0539">Nucleus</keyword>
<feature type="region of interest" description="Disordered" evidence="5">
    <location>
        <begin position="124"/>
        <end position="188"/>
    </location>
</feature>
<dbReference type="Proteomes" id="UP001346869">
    <property type="component" value="Unassembled WGS sequence"/>
</dbReference>
<feature type="region of interest" description="Disordered" evidence="5">
    <location>
        <begin position="802"/>
        <end position="835"/>
    </location>
</feature>
<dbReference type="EMBL" id="JAUZQC010000005">
    <property type="protein sequence ID" value="KAK5871784.1"/>
    <property type="molecule type" value="Genomic_DNA"/>
</dbReference>
<dbReference type="CDD" id="cd00167">
    <property type="entry name" value="SANT"/>
    <property type="match status" value="2"/>
</dbReference>
<dbReference type="PANTHER" id="PTHR46621">
    <property type="entry name" value="SNRNA-ACTIVATING PROTEIN COMPLEX SUBUNIT 4"/>
    <property type="match status" value="1"/>
</dbReference>
<name>A0AAN8AWG1_ELEMC</name>